<dbReference type="SUPFAM" id="SSF50630">
    <property type="entry name" value="Acid proteases"/>
    <property type="match status" value="1"/>
</dbReference>
<dbReference type="GO" id="GO:0006508">
    <property type="term" value="P:proteolysis"/>
    <property type="evidence" value="ECO:0007669"/>
    <property type="project" value="UniProtKB-KW"/>
</dbReference>
<dbReference type="SUPFAM" id="SSF53098">
    <property type="entry name" value="Ribonuclease H-like"/>
    <property type="match status" value="1"/>
</dbReference>
<feature type="region of interest" description="Disordered" evidence="11">
    <location>
        <begin position="349"/>
        <end position="378"/>
    </location>
</feature>
<evidence type="ECO:0000259" key="12">
    <source>
        <dbReference type="PROSITE" id="PS50158"/>
    </source>
</evidence>
<dbReference type="Proteomes" id="UP000036403">
    <property type="component" value="Unassembled WGS sequence"/>
</dbReference>
<dbReference type="Pfam" id="PF13975">
    <property type="entry name" value="gag-asp_proteas"/>
    <property type="match status" value="1"/>
</dbReference>
<evidence type="ECO:0000256" key="2">
    <source>
        <dbReference type="ARBA" id="ARBA00022670"/>
    </source>
</evidence>
<dbReference type="SMART" id="SM00513">
    <property type="entry name" value="SAP"/>
    <property type="match status" value="1"/>
</dbReference>
<dbReference type="PANTHER" id="PTHR37984">
    <property type="entry name" value="PROTEIN CBG26694"/>
    <property type="match status" value="1"/>
</dbReference>
<feature type="domain" description="Integrase catalytic" evidence="16">
    <location>
        <begin position="1170"/>
        <end position="1328"/>
    </location>
</feature>
<evidence type="ECO:0000256" key="4">
    <source>
        <dbReference type="ARBA" id="ARBA00022695"/>
    </source>
</evidence>
<evidence type="ECO:0000313" key="18">
    <source>
        <dbReference type="Proteomes" id="UP000036403"/>
    </source>
</evidence>
<keyword evidence="8" id="KW-0695">RNA-directed DNA polymerase</keyword>
<dbReference type="Gene3D" id="3.30.420.10">
    <property type="entry name" value="Ribonuclease H-like superfamily/Ribonuclease H"/>
    <property type="match status" value="1"/>
</dbReference>
<sequence length="1476" mass="169149">MASPTTKDPKSFTVVELKEILRQKGLSTAGSKNELVSRLFSTMDSTSQSADQEELQSYDEDGAQSMFNRRNDGNGDVGDMICLNGNEGLRRDSDERERMRQREIEIYRRERELAERELALARREIELLRRNQNNRASNGRQEILSEAANHGESMNRNQFASAGVISSPTLPARINVTAIADLLSYFNGDSEIYETWEKQVKFLRTAYKLDDDLTKILIGTRLKGRAMEWFHSKPEYIGMTSDQLLDGLRGMFCHRPNKIALRRRFEGRIWRKNETFRDYVHEKVIMANRIAVDDDEVLGYVIDGIPDSNLRDLARVQGFTTMDEMLQAFDGITLRTGGCAATTASSRFDERSDDAKRRNNKHIKGDTSVKGERRNSYDKTERNAVKRCYNCGLKDHVSSLCPTKDKGQKCFKCNEHGHIARNCSTKTDSTTANSCAVDRSERRKQTKDVLINDIQVHAIIDTGSDITIMRADEYIRIGSPRLENVTVPFRGVSTEKNATLGRFQAKLTVDENSFKISINVVSDDLLRNKLLIGRDFLNTVELNMKRGEAVIKPLTDDDCAFAEICQINVDFDREANNVNLSHVQDETYKQAVQRLVDRYKPERTQEVSIKMKLILKDDEPVYQKARRLSVAERNEVNAQIDEWLRNGIVQPSISEYASPVVLVKKKDGTSRLCVDFRLLNKKIVKDRYPLPLIEDQLDALQNARVFSTLDLRNGFFHVRMDESSRKYTAFIVPDGHFEFLRVPFGLCNSPAIFQRFVNLIFKDLIREGIVLAYMDDLIVPSVDCETGLKNLERVLNAASQGGLVINWKKCSLLQIKVEYLGHVIENGCIRPSERKTEAVRSFPTPTSIRQIQSFLGLTGYFRKFIPGYSMIARPLSNLLRAETRFRFDTREKSSFDHLKLILANKPVLNLYRVGAETELHTDASMHGYGAILLQRSNGDGALHPVYYASGKTTPAEEKYTSYELEVLAIVKSLKKFRVYLLGIAFKIVTDCRAFTLTMSKKDLCVRVARWALLLEEFNYEIEHRPGRSMSHVDALSRNPLPACLLIDESDDEITIRLRKAQNDDEEIRKIIQQTDDGKTHDYVIRGGLLFKEIDDDYCLVVPKAMHSQIIRRAHERGHFSVAKTEAIIKRDYYIQNLRSKVEKIIRNCIDCILAEKKQGKQEGFLSVIGKGEVPLDTFHVDHLGPLTSTKKNYKYIFVVVDGFSKFAWLYTTKSTSTAEVVDRLKKQATVFGNPRRIISDRGTAFTSGDFQEYCRHEGIQHILTTTGIPRANGQVERVNRTLIPLLTKLAAPKPEEWYKYLNTVQLYLNTTLHRSIATTPFHLLFGTRARLRDDDNLRELLENEWVTFFQQDRDELRVHARENIVKMQKENCRVYNKKRKEARLYHEGDLVAIKRTQQAPGLKLASKYLGPYKITRALRNNRYLVHKIGEHEGPQQTSTAADFMKLWLDEDSDAELDEGKKTEKEEKSIDCQNSEI</sequence>
<dbReference type="SUPFAM" id="SSF57756">
    <property type="entry name" value="Retrovirus zinc finger-like domains"/>
    <property type="match status" value="1"/>
</dbReference>
<dbReference type="GO" id="GO:0003964">
    <property type="term" value="F:RNA-directed DNA polymerase activity"/>
    <property type="evidence" value="ECO:0007669"/>
    <property type="project" value="UniProtKB-KW"/>
</dbReference>
<dbReference type="PROSITE" id="PS50994">
    <property type="entry name" value="INTEGRASE"/>
    <property type="match status" value="1"/>
</dbReference>
<dbReference type="InterPro" id="IPR001584">
    <property type="entry name" value="Integrase_cat-core"/>
</dbReference>
<dbReference type="Pfam" id="PF02037">
    <property type="entry name" value="SAP"/>
    <property type="match status" value="1"/>
</dbReference>
<dbReference type="FunFam" id="3.10.10.10:FF:000007">
    <property type="entry name" value="Retrovirus-related Pol polyprotein from transposon 17.6-like Protein"/>
    <property type="match status" value="1"/>
</dbReference>
<evidence type="ECO:0000256" key="7">
    <source>
        <dbReference type="ARBA" id="ARBA00022801"/>
    </source>
</evidence>
<dbReference type="GO" id="GO:0008270">
    <property type="term" value="F:zinc ion binding"/>
    <property type="evidence" value="ECO:0007669"/>
    <property type="project" value="UniProtKB-KW"/>
</dbReference>
<keyword evidence="9" id="KW-0862">Zinc</keyword>
<dbReference type="Pfam" id="PF00078">
    <property type="entry name" value="RVT_1"/>
    <property type="match status" value="1"/>
</dbReference>
<feature type="domain" description="Reverse transcriptase" evidence="15">
    <location>
        <begin position="644"/>
        <end position="824"/>
    </location>
</feature>
<dbReference type="InterPro" id="IPR036875">
    <property type="entry name" value="Znf_CCHC_sf"/>
</dbReference>
<dbReference type="Gene3D" id="4.10.60.10">
    <property type="entry name" value="Zinc finger, CCHC-type"/>
    <property type="match status" value="1"/>
</dbReference>
<dbReference type="Gene3D" id="3.30.70.270">
    <property type="match status" value="2"/>
</dbReference>
<dbReference type="EMBL" id="LBMM01005919">
    <property type="protein sequence ID" value="KMQ91096.1"/>
    <property type="molecule type" value="Genomic_DNA"/>
</dbReference>
<dbReference type="InterPro" id="IPR021109">
    <property type="entry name" value="Peptidase_aspartic_dom_sf"/>
</dbReference>
<keyword evidence="10" id="KW-0175">Coiled coil</keyword>
<dbReference type="Pfam" id="PF00098">
    <property type="entry name" value="zf-CCHC"/>
    <property type="match status" value="1"/>
</dbReference>
<dbReference type="GO" id="GO:0004519">
    <property type="term" value="F:endonuclease activity"/>
    <property type="evidence" value="ECO:0007669"/>
    <property type="project" value="UniProtKB-KW"/>
</dbReference>
<dbReference type="GO" id="GO:0042575">
    <property type="term" value="C:DNA polymerase complex"/>
    <property type="evidence" value="ECO:0007669"/>
    <property type="project" value="UniProtKB-ARBA"/>
</dbReference>
<keyword evidence="6" id="KW-0255">Endonuclease</keyword>
<dbReference type="STRING" id="67767.A0A0J7KLK4"/>
<feature type="compositionally biased region" description="Basic and acidic residues" evidence="11">
    <location>
        <begin position="1457"/>
        <end position="1469"/>
    </location>
</feature>
<dbReference type="FunFam" id="3.10.20.370:FF:000001">
    <property type="entry name" value="Retrovirus-related Pol polyprotein from transposon 17.6-like protein"/>
    <property type="match status" value="1"/>
</dbReference>
<evidence type="ECO:0000256" key="6">
    <source>
        <dbReference type="ARBA" id="ARBA00022759"/>
    </source>
</evidence>
<dbReference type="PaxDb" id="67767-A0A0J7KLK4"/>
<dbReference type="PROSITE" id="PS50878">
    <property type="entry name" value="RT_POL"/>
    <property type="match status" value="1"/>
</dbReference>
<accession>A0A0J7KLK4</accession>
<dbReference type="Pfam" id="PF17917">
    <property type="entry name" value="RT_RNaseH"/>
    <property type="match status" value="1"/>
</dbReference>
<dbReference type="GO" id="GO:0004190">
    <property type="term" value="F:aspartic-type endopeptidase activity"/>
    <property type="evidence" value="ECO:0007669"/>
    <property type="project" value="InterPro"/>
</dbReference>
<keyword evidence="7" id="KW-0378">Hydrolase</keyword>
<dbReference type="GO" id="GO:0005737">
    <property type="term" value="C:cytoplasm"/>
    <property type="evidence" value="ECO:0007669"/>
    <property type="project" value="UniProtKB-ARBA"/>
</dbReference>
<keyword evidence="9" id="KW-0863">Zinc-finger</keyword>
<dbReference type="EC" id="2.7.7.49" evidence="1"/>
<evidence type="ECO:0000259" key="14">
    <source>
        <dbReference type="PROSITE" id="PS50800"/>
    </source>
</evidence>
<evidence type="ECO:0000256" key="3">
    <source>
        <dbReference type="ARBA" id="ARBA00022679"/>
    </source>
</evidence>
<evidence type="ECO:0000259" key="15">
    <source>
        <dbReference type="PROSITE" id="PS50878"/>
    </source>
</evidence>
<dbReference type="SMART" id="SM00343">
    <property type="entry name" value="ZnF_C2HC"/>
    <property type="match status" value="2"/>
</dbReference>
<dbReference type="GO" id="GO:0003676">
    <property type="term" value="F:nucleic acid binding"/>
    <property type="evidence" value="ECO:0007669"/>
    <property type="project" value="InterPro"/>
</dbReference>
<evidence type="ECO:0000313" key="17">
    <source>
        <dbReference type="EMBL" id="KMQ91096.1"/>
    </source>
</evidence>
<dbReference type="CDD" id="cd09274">
    <property type="entry name" value="RNase_HI_RT_Ty3"/>
    <property type="match status" value="1"/>
</dbReference>
<dbReference type="InterPro" id="IPR012337">
    <property type="entry name" value="RNaseH-like_sf"/>
</dbReference>
<proteinExistence type="predicted"/>
<reference evidence="17 18" key="1">
    <citation type="submission" date="2015-04" db="EMBL/GenBank/DDBJ databases">
        <title>Lasius niger genome sequencing.</title>
        <authorList>
            <person name="Konorov E.A."/>
            <person name="Nikitin M.A."/>
            <person name="Kirill M.V."/>
            <person name="Chang P."/>
        </authorList>
    </citation>
    <scope>NUCLEOTIDE SEQUENCE [LARGE SCALE GENOMIC DNA]</scope>
    <source>
        <tissue evidence="17">Whole</tissue>
    </source>
</reference>
<dbReference type="InterPro" id="IPR001969">
    <property type="entry name" value="Aspartic_peptidase_AS"/>
</dbReference>
<dbReference type="InterPro" id="IPR043502">
    <property type="entry name" value="DNA/RNA_pol_sf"/>
</dbReference>
<feature type="region of interest" description="Disordered" evidence="11">
    <location>
        <begin position="1455"/>
        <end position="1476"/>
    </location>
</feature>
<dbReference type="InterPro" id="IPR043128">
    <property type="entry name" value="Rev_trsase/Diguanyl_cyclase"/>
</dbReference>
<dbReference type="InterPro" id="IPR036397">
    <property type="entry name" value="RNaseH_sf"/>
</dbReference>
<dbReference type="OrthoDB" id="7698374at2759"/>
<dbReference type="InterPro" id="IPR041588">
    <property type="entry name" value="Integrase_H2C2"/>
</dbReference>
<dbReference type="PROSITE" id="PS50800">
    <property type="entry name" value="SAP"/>
    <property type="match status" value="1"/>
</dbReference>
<feature type="domain" description="SAP" evidence="14">
    <location>
        <begin position="9"/>
        <end position="43"/>
    </location>
</feature>
<dbReference type="InterPro" id="IPR050951">
    <property type="entry name" value="Retrovirus_Pol_polyprotein"/>
</dbReference>
<feature type="coiled-coil region" evidence="10">
    <location>
        <begin position="104"/>
        <end position="131"/>
    </location>
</feature>
<name>A0A0J7KLK4_LASNI</name>
<dbReference type="PANTHER" id="PTHR37984:SF5">
    <property type="entry name" value="PROTEIN NYNRIN-LIKE"/>
    <property type="match status" value="1"/>
</dbReference>
<evidence type="ECO:0000256" key="9">
    <source>
        <dbReference type="PROSITE-ProRule" id="PRU00047"/>
    </source>
</evidence>
<dbReference type="CDD" id="cd01647">
    <property type="entry name" value="RT_LTR"/>
    <property type="match status" value="1"/>
</dbReference>
<dbReference type="FunFam" id="3.30.70.270:FF:000020">
    <property type="entry name" value="Transposon Tf2-6 polyprotein-like Protein"/>
    <property type="match status" value="1"/>
</dbReference>
<dbReference type="InterPro" id="IPR001878">
    <property type="entry name" value="Znf_CCHC"/>
</dbReference>
<dbReference type="PROSITE" id="PS50175">
    <property type="entry name" value="ASP_PROT_RETROV"/>
    <property type="match status" value="1"/>
</dbReference>
<dbReference type="InterPro" id="IPR041373">
    <property type="entry name" value="RT_RNaseH"/>
</dbReference>
<evidence type="ECO:0000256" key="1">
    <source>
        <dbReference type="ARBA" id="ARBA00012493"/>
    </source>
</evidence>
<keyword evidence="5" id="KW-0540">Nuclease</keyword>
<keyword evidence="4" id="KW-0548">Nucleotidyltransferase</keyword>
<keyword evidence="18" id="KW-1185">Reference proteome</keyword>
<dbReference type="GO" id="GO:0015074">
    <property type="term" value="P:DNA integration"/>
    <property type="evidence" value="ECO:0007669"/>
    <property type="project" value="InterPro"/>
</dbReference>
<dbReference type="InterPro" id="IPR036361">
    <property type="entry name" value="SAP_dom_sf"/>
</dbReference>
<feature type="domain" description="Peptidase A2" evidence="13">
    <location>
        <begin position="456"/>
        <end position="536"/>
    </location>
</feature>
<dbReference type="Gene3D" id="1.10.720.30">
    <property type="entry name" value="SAP domain"/>
    <property type="match status" value="1"/>
</dbReference>
<organism evidence="17 18">
    <name type="scientific">Lasius niger</name>
    <name type="common">Black garden ant</name>
    <dbReference type="NCBI Taxonomy" id="67767"/>
    <lineage>
        <taxon>Eukaryota</taxon>
        <taxon>Metazoa</taxon>
        <taxon>Ecdysozoa</taxon>
        <taxon>Arthropoda</taxon>
        <taxon>Hexapoda</taxon>
        <taxon>Insecta</taxon>
        <taxon>Pterygota</taxon>
        <taxon>Neoptera</taxon>
        <taxon>Endopterygota</taxon>
        <taxon>Hymenoptera</taxon>
        <taxon>Apocrita</taxon>
        <taxon>Aculeata</taxon>
        <taxon>Formicoidea</taxon>
        <taxon>Formicidae</taxon>
        <taxon>Formicinae</taxon>
        <taxon>Lasius</taxon>
        <taxon>Lasius</taxon>
    </lineage>
</organism>
<comment type="caution">
    <text evidence="17">The sequence shown here is derived from an EMBL/GenBank/DDBJ whole genome shotgun (WGS) entry which is preliminary data.</text>
</comment>
<dbReference type="InterPro" id="IPR000477">
    <property type="entry name" value="RT_dom"/>
</dbReference>
<evidence type="ECO:0000256" key="11">
    <source>
        <dbReference type="SAM" id="MobiDB-lite"/>
    </source>
</evidence>
<gene>
    <name evidence="17" type="ORF">RF55_9081</name>
</gene>
<evidence type="ECO:0000259" key="16">
    <source>
        <dbReference type="PROSITE" id="PS50994"/>
    </source>
</evidence>
<dbReference type="Gene3D" id="1.10.340.70">
    <property type="match status" value="1"/>
</dbReference>
<keyword evidence="9" id="KW-0479">Metal-binding</keyword>
<dbReference type="Pfam" id="PF00665">
    <property type="entry name" value="rve"/>
    <property type="match status" value="1"/>
</dbReference>
<dbReference type="Pfam" id="PF17921">
    <property type="entry name" value="Integrase_H2C2"/>
    <property type="match status" value="1"/>
</dbReference>
<protein>
    <recommendedName>
        <fullName evidence="1">RNA-directed DNA polymerase</fullName>
        <ecNumber evidence="1">2.7.7.49</ecNumber>
    </recommendedName>
</protein>
<evidence type="ECO:0000256" key="8">
    <source>
        <dbReference type="ARBA" id="ARBA00022918"/>
    </source>
</evidence>
<dbReference type="Gene3D" id="2.40.70.10">
    <property type="entry name" value="Acid Proteases"/>
    <property type="match status" value="1"/>
</dbReference>
<keyword evidence="3" id="KW-0808">Transferase</keyword>
<evidence type="ECO:0000256" key="5">
    <source>
        <dbReference type="ARBA" id="ARBA00022722"/>
    </source>
</evidence>
<dbReference type="SUPFAM" id="SSF56672">
    <property type="entry name" value="DNA/RNA polymerases"/>
    <property type="match status" value="1"/>
</dbReference>
<dbReference type="PROSITE" id="PS50158">
    <property type="entry name" value="ZF_CCHC"/>
    <property type="match status" value="1"/>
</dbReference>
<dbReference type="PROSITE" id="PS00141">
    <property type="entry name" value="ASP_PROTEASE"/>
    <property type="match status" value="1"/>
</dbReference>
<dbReference type="InterPro" id="IPR001995">
    <property type="entry name" value="Peptidase_A2_cat"/>
</dbReference>
<dbReference type="InterPro" id="IPR003034">
    <property type="entry name" value="SAP_dom"/>
</dbReference>
<evidence type="ECO:0000256" key="10">
    <source>
        <dbReference type="SAM" id="Coils"/>
    </source>
</evidence>
<keyword evidence="2" id="KW-0645">Protease</keyword>
<dbReference type="SUPFAM" id="SSF68906">
    <property type="entry name" value="SAP domain"/>
    <property type="match status" value="1"/>
</dbReference>
<dbReference type="Gene3D" id="3.10.10.10">
    <property type="entry name" value="HIV Type 1 Reverse Transcriptase, subunit A, domain 1"/>
    <property type="match status" value="1"/>
</dbReference>
<evidence type="ECO:0000259" key="13">
    <source>
        <dbReference type="PROSITE" id="PS50175"/>
    </source>
</evidence>
<feature type="domain" description="CCHC-type" evidence="12">
    <location>
        <begin position="409"/>
        <end position="423"/>
    </location>
</feature>